<evidence type="ECO:0000313" key="2">
    <source>
        <dbReference type="EMBL" id="MEO3988945.1"/>
    </source>
</evidence>
<name>A0ABV0HEL2_9ENTR</name>
<comment type="caution">
    <text evidence="2">The sequence shown here is derived from an EMBL/GenBank/DDBJ whole genome shotgun (WGS) entry which is preliminary data.</text>
</comment>
<feature type="transmembrane region" description="Helical" evidence="1">
    <location>
        <begin position="67"/>
        <end position="90"/>
    </location>
</feature>
<evidence type="ECO:0008006" key="4">
    <source>
        <dbReference type="Google" id="ProtNLM"/>
    </source>
</evidence>
<keyword evidence="1" id="KW-0812">Transmembrane</keyword>
<keyword evidence="1" id="KW-1133">Transmembrane helix</keyword>
<gene>
    <name evidence="2" type="ORF">VSR74_03780</name>
</gene>
<dbReference type="Proteomes" id="UP001444146">
    <property type="component" value="Unassembled WGS sequence"/>
</dbReference>
<evidence type="ECO:0000256" key="1">
    <source>
        <dbReference type="SAM" id="Phobius"/>
    </source>
</evidence>
<protein>
    <recommendedName>
        <fullName evidence="4">CD225/dispanin family protein</fullName>
    </recommendedName>
</protein>
<sequence length="91" mass="10229">MSRPREYPGSEWIKDNQYMGALANYIGTLVLVLLVILPIIVGIVVALKSWQEHDDGPDYMGKHWRVWRNAILAIVISVGVGYLLFIACLMG</sequence>
<keyword evidence="1" id="KW-0472">Membrane</keyword>
<reference evidence="2 3" key="1">
    <citation type="submission" date="2024-01" db="EMBL/GenBank/DDBJ databases">
        <title>Pseudocitrobacter sp. Endophytic strain Cyp-38L.</title>
        <authorList>
            <person name="Amer M.A."/>
            <person name="Hamed S.M."/>
        </authorList>
    </citation>
    <scope>NUCLEOTIDE SEQUENCE [LARGE SCALE GENOMIC DNA]</scope>
    <source>
        <strain evidence="2 3">Cyp38S</strain>
    </source>
</reference>
<evidence type="ECO:0000313" key="3">
    <source>
        <dbReference type="Proteomes" id="UP001444146"/>
    </source>
</evidence>
<proteinExistence type="predicted"/>
<keyword evidence="3" id="KW-1185">Reference proteome</keyword>
<feature type="transmembrane region" description="Helical" evidence="1">
    <location>
        <begin position="21"/>
        <end position="47"/>
    </location>
</feature>
<accession>A0ABV0HEL2</accession>
<dbReference type="EMBL" id="JAYMYY010000001">
    <property type="protein sequence ID" value="MEO3988945.1"/>
    <property type="molecule type" value="Genomic_DNA"/>
</dbReference>
<dbReference type="RefSeq" id="WP_347793467.1">
    <property type="nucleotide sequence ID" value="NZ_JAYMYY010000001.1"/>
</dbReference>
<organism evidence="2 3">
    <name type="scientific">Pseudocitrobacter cyperus</name>
    <dbReference type="NCBI Taxonomy" id="3112843"/>
    <lineage>
        <taxon>Bacteria</taxon>
        <taxon>Pseudomonadati</taxon>
        <taxon>Pseudomonadota</taxon>
        <taxon>Gammaproteobacteria</taxon>
        <taxon>Enterobacterales</taxon>
        <taxon>Enterobacteriaceae</taxon>
        <taxon>Pseudocitrobacter</taxon>
    </lineage>
</organism>